<dbReference type="GO" id="GO:0016567">
    <property type="term" value="P:protein ubiquitination"/>
    <property type="evidence" value="ECO:0007669"/>
    <property type="project" value="TreeGrafter"/>
</dbReference>
<dbReference type="InterPro" id="IPR036987">
    <property type="entry name" value="SRA-YDG_sf"/>
</dbReference>
<dbReference type="InterPro" id="IPR045134">
    <property type="entry name" value="UHRF1/2-like"/>
</dbReference>
<dbReference type="PANTHER" id="PTHR14140">
    <property type="entry name" value="E3 UBIQUITIN-PROTEIN LIGASE UHRF-RELATED"/>
    <property type="match status" value="1"/>
</dbReference>
<dbReference type="Proteomes" id="UP000631114">
    <property type="component" value="Unassembled WGS sequence"/>
</dbReference>
<name>A0A835LU18_9MAGN</name>
<dbReference type="Pfam" id="PF02182">
    <property type="entry name" value="SAD_SRA"/>
    <property type="match status" value="1"/>
</dbReference>
<dbReference type="EMBL" id="JADFTS010000005">
    <property type="protein sequence ID" value="KAF9604882.1"/>
    <property type="molecule type" value="Genomic_DNA"/>
</dbReference>
<feature type="domain" description="YDG" evidence="3">
    <location>
        <begin position="1"/>
        <end position="130"/>
    </location>
</feature>
<gene>
    <name evidence="4" type="ORF">IFM89_011164</name>
</gene>
<evidence type="ECO:0000313" key="4">
    <source>
        <dbReference type="EMBL" id="KAF9604882.1"/>
    </source>
</evidence>
<reference evidence="4 5" key="1">
    <citation type="submission" date="2020-10" db="EMBL/GenBank/DDBJ databases">
        <title>The Coptis chinensis genome and diversification of protoberbering-type alkaloids.</title>
        <authorList>
            <person name="Wang B."/>
            <person name="Shu S."/>
            <person name="Song C."/>
            <person name="Liu Y."/>
        </authorList>
    </citation>
    <scope>NUCLEOTIDE SEQUENCE [LARGE SCALE GENOMIC DNA]</scope>
    <source>
        <strain evidence="4">HL-2020</strain>
        <tissue evidence="4">Leaf</tissue>
    </source>
</reference>
<evidence type="ECO:0000259" key="3">
    <source>
        <dbReference type="PROSITE" id="PS51015"/>
    </source>
</evidence>
<comment type="caution">
    <text evidence="4">The sequence shown here is derived from an EMBL/GenBank/DDBJ whole genome shotgun (WGS) entry which is preliminary data.</text>
</comment>
<dbReference type="SMART" id="SM00466">
    <property type="entry name" value="SRA"/>
    <property type="match status" value="1"/>
</dbReference>
<dbReference type="PROSITE" id="PS51015">
    <property type="entry name" value="YDG"/>
    <property type="match status" value="1"/>
</dbReference>
<keyword evidence="1 2" id="KW-0539">Nucleus</keyword>
<evidence type="ECO:0000313" key="5">
    <source>
        <dbReference type="Proteomes" id="UP000631114"/>
    </source>
</evidence>
<sequence length="203" mass="23437">MDLMVELKHTRAITLTGVFTNIDLCRKKETPKGEDVDGLILWRCGGRDLSGNKRTNKDQSFDQKFEKSNEALRVSCKKGYPVRVVRSHKEKRSFYAPEGGVRYDGIYRIEKCWRKVGIQGFKVCRYLFVRCDNEPAPWTSDERGDQPRPLPVIKELKKATDIAERKEKPSWDFDVSYAISSDSVFHSLNLSHDLYLQLSIGNM</sequence>
<dbReference type="InterPro" id="IPR003105">
    <property type="entry name" value="SRA_YDG"/>
</dbReference>
<evidence type="ECO:0000256" key="1">
    <source>
        <dbReference type="ARBA" id="ARBA00023242"/>
    </source>
</evidence>
<proteinExistence type="predicted"/>
<evidence type="ECO:0000256" key="2">
    <source>
        <dbReference type="PROSITE-ProRule" id="PRU00358"/>
    </source>
</evidence>
<accession>A0A835LU18</accession>
<dbReference type="GO" id="GO:0061630">
    <property type="term" value="F:ubiquitin protein ligase activity"/>
    <property type="evidence" value="ECO:0007669"/>
    <property type="project" value="TreeGrafter"/>
</dbReference>
<dbReference type="GO" id="GO:0044027">
    <property type="term" value="P:negative regulation of gene expression via chromosomal CpG island methylation"/>
    <property type="evidence" value="ECO:0007669"/>
    <property type="project" value="TreeGrafter"/>
</dbReference>
<dbReference type="PANTHER" id="PTHR14140:SF27">
    <property type="entry name" value="OS04G0289800 PROTEIN"/>
    <property type="match status" value="1"/>
</dbReference>
<keyword evidence="5" id="KW-1185">Reference proteome</keyword>
<dbReference type="SUPFAM" id="SSF88697">
    <property type="entry name" value="PUA domain-like"/>
    <property type="match status" value="1"/>
</dbReference>
<dbReference type="AlphaFoldDB" id="A0A835LU18"/>
<protein>
    <recommendedName>
        <fullName evidence="3">YDG domain-containing protein</fullName>
    </recommendedName>
</protein>
<dbReference type="Gene3D" id="2.30.280.10">
    <property type="entry name" value="SRA-YDG"/>
    <property type="match status" value="1"/>
</dbReference>
<dbReference type="GO" id="GO:0005634">
    <property type="term" value="C:nucleus"/>
    <property type="evidence" value="ECO:0007669"/>
    <property type="project" value="UniProtKB-SubCell"/>
</dbReference>
<dbReference type="OrthoDB" id="2270193at2759"/>
<dbReference type="InterPro" id="IPR015947">
    <property type="entry name" value="PUA-like_sf"/>
</dbReference>
<organism evidence="4 5">
    <name type="scientific">Coptis chinensis</name>
    <dbReference type="NCBI Taxonomy" id="261450"/>
    <lineage>
        <taxon>Eukaryota</taxon>
        <taxon>Viridiplantae</taxon>
        <taxon>Streptophyta</taxon>
        <taxon>Embryophyta</taxon>
        <taxon>Tracheophyta</taxon>
        <taxon>Spermatophyta</taxon>
        <taxon>Magnoliopsida</taxon>
        <taxon>Ranunculales</taxon>
        <taxon>Ranunculaceae</taxon>
        <taxon>Coptidoideae</taxon>
        <taxon>Coptis</taxon>
    </lineage>
</organism>
<comment type="subcellular location">
    <subcellularLocation>
        <location evidence="2">Nucleus</location>
    </subcellularLocation>
</comment>